<name>A0ABW6UL24_9ACTN</name>
<evidence type="ECO:0000313" key="2">
    <source>
        <dbReference type="EMBL" id="MFF4523423.1"/>
    </source>
</evidence>
<feature type="compositionally biased region" description="Basic and acidic residues" evidence="1">
    <location>
        <begin position="175"/>
        <end position="184"/>
    </location>
</feature>
<feature type="region of interest" description="Disordered" evidence="1">
    <location>
        <begin position="162"/>
        <end position="221"/>
    </location>
</feature>
<evidence type="ECO:0000256" key="1">
    <source>
        <dbReference type="SAM" id="MobiDB-lite"/>
    </source>
</evidence>
<organism evidence="2 3">
    <name type="scientific">Streptomyces bluensis</name>
    <dbReference type="NCBI Taxonomy" id="33897"/>
    <lineage>
        <taxon>Bacteria</taxon>
        <taxon>Bacillati</taxon>
        <taxon>Actinomycetota</taxon>
        <taxon>Actinomycetes</taxon>
        <taxon>Kitasatosporales</taxon>
        <taxon>Streptomycetaceae</taxon>
        <taxon>Streptomyces</taxon>
    </lineage>
</organism>
<feature type="compositionally biased region" description="Low complexity" evidence="1">
    <location>
        <begin position="185"/>
        <end position="218"/>
    </location>
</feature>
<accession>A0ABW6UL24</accession>
<proteinExistence type="predicted"/>
<dbReference type="Pfam" id="PF04404">
    <property type="entry name" value="ERF"/>
    <property type="match status" value="1"/>
</dbReference>
<protein>
    <submittedName>
        <fullName evidence="2">ERF family protein</fullName>
    </submittedName>
</protein>
<dbReference type="Proteomes" id="UP001602058">
    <property type="component" value="Unassembled WGS sequence"/>
</dbReference>
<dbReference type="EMBL" id="JBIAWJ010000009">
    <property type="protein sequence ID" value="MFF4523423.1"/>
    <property type="molecule type" value="Genomic_DNA"/>
</dbReference>
<feature type="compositionally biased region" description="Low complexity" evidence="1">
    <location>
        <begin position="267"/>
        <end position="289"/>
    </location>
</feature>
<comment type="caution">
    <text evidence="2">The sequence shown here is derived from an EMBL/GenBank/DDBJ whole genome shotgun (WGS) entry which is preliminary data.</text>
</comment>
<evidence type="ECO:0000313" key="3">
    <source>
        <dbReference type="Proteomes" id="UP001602058"/>
    </source>
</evidence>
<sequence length="353" mass="38316">MTVTALPLPHTPAAPTAAPVAAPIYQPAPVALAEGTPNVFGAIAAVMRDVMPVAKDKENTQQRYKFRGIDDVMSAMAGPLRAHGVFILPTIAEHRAERRGEKMTHVTITMRYHVYGPAGDCLTAEVPGEASDFADKATNKAQSAALKYLLFTLFMIPVDGRSVDDSDNDTLIEPTPEHRAERQQRQQQRGQRQQRGQQQPRRNNRAEPGPWEQPQQPQRTDYLAHAERANSPEQFDKIRAAAVQAGAPADYLAKLDAVAARKRGNTQNQQQGQQQAPPQAPPQGEQARQVPSAPKTPEAAAAEAENALRLAASRANLPTLDADFERAYGLPIAQAPAAQLDAFRAMIQNGGTK</sequence>
<feature type="region of interest" description="Disordered" evidence="1">
    <location>
        <begin position="261"/>
        <end position="297"/>
    </location>
</feature>
<keyword evidence="3" id="KW-1185">Reference proteome</keyword>
<dbReference type="InterPro" id="IPR007499">
    <property type="entry name" value="ERF_bacteria_virus"/>
</dbReference>
<reference evidence="2 3" key="1">
    <citation type="submission" date="2024-10" db="EMBL/GenBank/DDBJ databases">
        <title>The Natural Products Discovery Center: Release of the First 8490 Sequenced Strains for Exploring Actinobacteria Biosynthetic Diversity.</title>
        <authorList>
            <person name="Kalkreuter E."/>
            <person name="Kautsar S.A."/>
            <person name="Yang D."/>
            <person name="Bader C.D."/>
            <person name="Teijaro C.N."/>
            <person name="Fluegel L."/>
            <person name="Davis C.M."/>
            <person name="Simpson J.R."/>
            <person name="Lauterbach L."/>
            <person name="Steele A.D."/>
            <person name="Gui C."/>
            <person name="Meng S."/>
            <person name="Li G."/>
            <person name="Viehrig K."/>
            <person name="Ye F."/>
            <person name="Su P."/>
            <person name="Kiefer A.F."/>
            <person name="Nichols A."/>
            <person name="Cepeda A.J."/>
            <person name="Yan W."/>
            <person name="Fan B."/>
            <person name="Jiang Y."/>
            <person name="Adhikari A."/>
            <person name="Zheng C.-J."/>
            <person name="Schuster L."/>
            <person name="Cowan T.M."/>
            <person name="Smanski M.J."/>
            <person name="Chevrette M.G."/>
            <person name="De Carvalho L.P.S."/>
            <person name="Shen B."/>
        </authorList>
    </citation>
    <scope>NUCLEOTIDE SEQUENCE [LARGE SCALE GENOMIC DNA]</scope>
    <source>
        <strain evidence="2 3">NPDC001390</strain>
    </source>
</reference>
<dbReference type="RefSeq" id="WP_387887740.1">
    <property type="nucleotide sequence ID" value="NZ_JBIAWJ010000009.1"/>
</dbReference>
<gene>
    <name evidence="2" type="ORF">ACFY1D_18675</name>
</gene>